<evidence type="ECO:0000313" key="1">
    <source>
        <dbReference type="EMBL" id="KIM37137.1"/>
    </source>
</evidence>
<evidence type="ECO:0000313" key="2">
    <source>
        <dbReference type="Proteomes" id="UP000053424"/>
    </source>
</evidence>
<name>A0A0C2Y817_HEBCY</name>
<dbReference type="AlphaFoldDB" id="A0A0C2Y817"/>
<reference evidence="1 2" key="1">
    <citation type="submission" date="2014-04" db="EMBL/GenBank/DDBJ databases">
        <authorList>
            <consortium name="DOE Joint Genome Institute"/>
            <person name="Kuo A."/>
            <person name="Gay G."/>
            <person name="Dore J."/>
            <person name="Kohler A."/>
            <person name="Nagy L.G."/>
            <person name="Floudas D."/>
            <person name="Copeland A."/>
            <person name="Barry K.W."/>
            <person name="Cichocki N."/>
            <person name="Veneault-Fourrey C."/>
            <person name="LaButti K."/>
            <person name="Lindquist E.A."/>
            <person name="Lipzen A."/>
            <person name="Lundell T."/>
            <person name="Morin E."/>
            <person name="Murat C."/>
            <person name="Sun H."/>
            <person name="Tunlid A."/>
            <person name="Henrissat B."/>
            <person name="Grigoriev I.V."/>
            <person name="Hibbett D.S."/>
            <person name="Martin F."/>
            <person name="Nordberg H.P."/>
            <person name="Cantor M.N."/>
            <person name="Hua S.X."/>
        </authorList>
    </citation>
    <scope>NUCLEOTIDE SEQUENCE [LARGE SCALE GENOMIC DNA]</scope>
    <source>
        <strain evidence="2">h7</strain>
    </source>
</reference>
<keyword evidence="2" id="KW-1185">Reference proteome</keyword>
<dbReference type="EMBL" id="KN831799">
    <property type="protein sequence ID" value="KIM37137.1"/>
    <property type="molecule type" value="Genomic_DNA"/>
</dbReference>
<organism evidence="1 2">
    <name type="scientific">Hebeloma cylindrosporum</name>
    <dbReference type="NCBI Taxonomy" id="76867"/>
    <lineage>
        <taxon>Eukaryota</taxon>
        <taxon>Fungi</taxon>
        <taxon>Dikarya</taxon>
        <taxon>Basidiomycota</taxon>
        <taxon>Agaricomycotina</taxon>
        <taxon>Agaricomycetes</taxon>
        <taxon>Agaricomycetidae</taxon>
        <taxon>Agaricales</taxon>
        <taxon>Agaricineae</taxon>
        <taxon>Hymenogastraceae</taxon>
        <taxon>Hebeloma</taxon>
    </lineage>
</organism>
<protein>
    <submittedName>
        <fullName evidence="1">Uncharacterized protein</fullName>
    </submittedName>
</protein>
<accession>A0A0C2Y817</accession>
<proteinExistence type="predicted"/>
<gene>
    <name evidence="1" type="ORF">M413DRAFT_448657</name>
</gene>
<dbReference type="Proteomes" id="UP000053424">
    <property type="component" value="Unassembled WGS sequence"/>
</dbReference>
<reference evidence="2" key="2">
    <citation type="submission" date="2015-01" db="EMBL/GenBank/DDBJ databases">
        <title>Evolutionary Origins and Diversification of the Mycorrhizal Mutualists.</title>
        <authorList>
            <consortium name="DOE Joint Genome Institute"/>
            <consortium name="Mycorrhizal Genomics Consortium"/>
            <person name="Kohler A."/>
            <person name="Kuo A."/>
            <person name="Nagy L.G."/>
            <person name="Floudas D."/>
            <person name="Copeland A."/>
            <person name="Barry K.W."/>
            <person name="Cichocki N."/>
            <person name="Veneault-Fourrey C."/>
            <person name="LaButti K."/>
            <person name="Lindquist E.A."/>
            <person name="Lipzen A."/>
            <person name="Lundell T."/>
            <person name="Morin E."/>
            <person name="Murat C."/>
            <person name="Riley R."/>
            <person name="Ohm R."/>
            <person name="Sun H."/>
            <person name="Tunlid A."/>
            <person name="Henrissat B."/>
            <person name="Grigoriev I.V."/>
            <person name="Hibbett D.S."/>
            <person name="Martin F."/>
        </authorList>
    </citation>
    <scope>NUCLEOTIDE SEQUENCE [LARGE SCALE GENOMIC DNA]</scope>
    <source>
        <strain evidence="2">h7</strain>
    </source>
</reference>
<sequence length="62" mass="7313">MTMEEIRDLAHCSLGLISKIINNYREFGQVRVPFTQRMGRPSTRELIVFFNVHNNMFDPQDV</sequence>
<dbReference type="OrthoDB" id="3022198at2759"/>
<dbReference type="HOGENOM" id="CLU_2904424_0_0_1"/>